<dbReference type="InterPro" id="IPR017034">
    <property type="entry name" value="Abi_system_AbiD/AbiF"/>
</dbReference>
<name>I0GRK0_SELRL</name>
<dbReference type="InterPro" id="IPR011664">
    <property type="entry name" value="Abi_system_AbiD/AbiF-like"/>
</dbReference>
<protein>
    <submittedName>
        <fullName evidence="1">Putative abortive infection bacteriophage resistance related protein</fullName>
    </submittedName>
</protein>
<dbReference type="RefSeq" id="WP_014424820.1">
    <property type="nucleotide sequence ID" value="NC_017068.1"/>
</dbReference>
<proteinExistence type="predicted"/>
<dbReference type="EMBL" id="AP012292">
    <property type="protein sequence ID" value="BAL83387.1"/>
    <property type="molecule type" value="Genomic_DNA"/>
</dbReference>
<organism evidence="1 2">
    <name type="scientific">Selenomonas ruminantium subsp. lactilytica (strain NBRC 103574 / TAM6421)</name>
    <dbReference type="NCBI Taxonomy" id="927704"/>
    <lineage>
        <taxon>Bacteria</taxon>
        <taxon>Bacillati</taxon>
        <taxon>Bacillota</taxon>
        <taxon>Negativicutes</taxon>
        <taxon>Selenomonadales</taxon>
        <taxon>Selenomonadaceae</taxon>
        <taxon>Selenomonas</taxon>
    </lineage>
</organism>
<dbReference type="KEGG" id="sri:SELR_16790"/>
<evidence type="ECO:0000313" key="1">
    <source>
        <dbReference type="EMBL" id="BAL83387.1"/>
    </source>
</evidence>
<gene>
    <name evidence="1" type="ordered locus">SELR_16790</name>
</gene>
<accession>I0GRK0</accession>
<dbReference type="AlphaFoldDB" id="I0GRK0"/>
<dbReference type="eggNOG" id="COG4823">
    <property type="taxonomic scope" value="Bacteria"/>
</dbReference>
<dbReference type="Proteomes" id="UP000007887">
    <property type="component" value="Chromosome"/>
</dbReference>
<dbReference type="OrthoDB" id="5363652at2"/>
<dbReference type="PIRSF" id="PIRSF034934">
    <property type="entry name" value="AbiF_AbiD"/>
    <property type="match status" value="1"/>
</dbReference>
<reference evidence="1 2" key="1">
    <citation type="submission" date="2011-10" db="EMBL/GenBank/DDBJ databases">
        <title>Whole genome sequence of Selenomonas ruminantium subsp. lactilytica TAM6421.</title>
        <authorList>
            <person name="Oguchi A."/>
            <person name="Ankai A."/>
            <person name="Kaneko J."/>
            <person name="Yamada-Narita S."/>
            <person name="Fukui S."/>
            <person name="Takahashi M."/>
            <person name="Onodera T."/>
            <person name="Kojima S."/>
            <person name="Fushimi T."/>
            <person name="Abe N."/>
            <person name="Kamio Y."/>
            <person name="Yamazaki S."/>
            <person name="Fujita N."/>
        </authorList>
    </citation>
    <scope>NUCLEOTIDE SEQUENCE [LARGE SCALE GENOMIC DNA]</scope>
    <source>
        <strain evidence="2">NBRC 103574 / TAM6421</strain>
    </source>
</reference>
<dbReference type="Pfam" id="PF07751">
    <property type="entry name" value="Abi_2"/>
    <property type="match status" value="1"/>
</dbReference>
<dbReference type="PATRIC" id="fig|927704.6.peg.1739"/>
<dbReference type="HOGENOM" id="CLU_044962_0_2_9"/>
<evidence type="ECO:0000313" key="2">
    <source>
        <dbReference type="Proteomes" id="UP000007887"/>
    </source>
</evidence>
<sequence length="321" mass="37912">MTTPAKPFRTLSEQIELLKSRDLIITDDEQAKKLLLSNNYYNIINGYSKFFPTNQDHYTNGTSLDEVIRLYTFDVELKQAFFKAVLAVEAHLKAIFAYHFAEAYHHIRYSYLDIACYDQNRVLDAVQTIHKLSGIINHQNKFSDSSIHHYVHAYGNVPIWVLVNYIDFGDLRYMIINSKKPIQNKVSRDILDFTKQNLPHISLFPPENMLDLLANINELRNVCAHNNRMIGFKCRRDSRYWPELHDRYNLAQRSERRDVYSVYVSLQCFLSETEFSWLHNTIRKRMRTLSNGLQSIDTNHILRLLGFPDDWHLTAQIRHQK</sequence>